<dbReference type="OrthoDB" id="6083829at2759"/>
<evidence type="ECO:0000256" key="1">
    <source>
        <dbReference type="ARBA" id="ARBA00004167"/>
    </source>
</evidence>
<dbReference type="GO" id="GO:0071944">
    <property type="term" value="C:cell periphery"/>
    <property type="evidence" value="ECO:0007669"/>
    <property type="project" value="UniProtKB-ARBA"/>
</dbReference>
<feature type="compositionally biased region" description="Polar residues" evidence="5">
    <location>
        <begin position="854"/>
        <end position="867"/>
    </location>
</feature>
<comment type="subcellular location">
    <subcellularLocation>
        <location evidence="1">Membrane</location>
        <topology evidence="1">Single-pass membrane protein</topology>
    </subcellularLocation>
</comment>
<dbReference type="RefSeq" id="XP_022320654.1">
    <property type="nucleotide sequence ID" value="XM_022464946.1"/>
</dbReference>
<dbReference type="AlphaFoldDB" id="A0A8B8CZH4"/>
<reference evidence="9" key="1">
    <citation type="submission" date="2025-08" db="UniProtKB">
        <authorList>
            <consortium name="RefSeq"/>
        </authorList>
    </citation>
    <scope>IDENTIFICATION</scope>
    <source>
        <tissue evidence="9">Whole sample</tissue>
    </source>
</reference>
<name>A0A8B8CZH4_CRAVI</name>
<feature type="region of interest" description="Disordered" evidence="5">
    <location>
        <begin position="310"/>
        <end position="331"/>
    </location>
</feature>
<keyword evidence="4 6" id="KW-0472">Membrane</keyword>
<feature type="region of interest" description="Disordered" evidence="5">
    <location>
        <begin position="442"/>
        <end position="468"/>
    </location>
</feature>
<organism evidence="8 9">
    <name type="scientific">Crassostrea virginica</name>
    <name type="common">Eastern oyster</name>
    <dbReference type="NCBI Taxonomy" id="6565"/>
    <lineage>
        <taxon>Eukaryota</taxon>
        <taxon>Metazoa</taxon>
        <taxon>Spiralia</taxon>
        <taxon>Lophotrochozoa</taxon>
        <taxon>Mollusca</taxon>
        <taxon>Bivalvia</taxon>
        <taxon>Autobranchia</taxon>
        <taxon>Pteriomorphia</taxon>
        <taxon>Ostreida</taxon>
        <taxon>Ostreoidea</taxon>
        <taxon>Ostreidae</taxon>
        <taxon>Crassostrea</taxon>
    </lineage>
</organism>
<evidence type="ECO:0000256" key="5">
    <source>
        <dbReference type="SAM" id="MobiDB-lite"/>
    </source>
</evidence>
<accession>A0A8B8CZH4</accession>
<dbReference type="InterPro" id="IPR051694">
    <property type="entry name" value="Immunoregulatory_rcpt-like"/>
</dbReference>
<evidence type="ECO:0000313" key="9">
    <source>
        <dbReference type="RefSeq" id="XP_022320654.1"/>
    </source>
</evidence>
<dbReference type="Pfam" id="PF23069">
    <property type="entry name" value="DUF7042"/>
    <property type="match status" value="1"/>
</dbReference>
<evidence type="ECO:0000259" key="7">
    <source>
        <dbReference type="Pfam" id="PF23069"/>
    </source>
</evidence>
<feature type="domain" description="DUF7042" evidence="7">
    <location>
        <begin position="174"/>
        <end position="285"/>
    </location>
</feature>
<feature type="compositionally biased region" description="Basic and acidic residues" evidence="5">
    <location>
        <begin position="687"/>
        <end position="699"/>
    </location>
</feature>
<protein>
    <submittedName>
        <fullName evidence="9">Uncharacterized protein LOC111122912 isoform X1</fullName>
    </submittedName>
</protein>
<keyword evidence="8" id="KW-1185">Reference proteome</keyword>
<dbReference type="Proteomes" id="UP000694844">
    <property type="component" value="Chromosome 3"/>
</dbReference>
<proteinExistence type="predicted"/>
<evidence type="ECO:0000256" key="2">
    <source>
        <dbReference type="ARBA" id="ARBA00022692"/>
    </source>
</evidence>
<evidence type="ECO:0000256" key="6">
    <source>
        <dbReference type="SAM" id="Phobius"/>
    </source>
</evidence>
<keyword evidence="2 6" id="KW-0812">Transmembrane</keyword>
<sequence length="906" mass="100651">MQRNRMKSSTVFLVFVVWFIAKGECTCTFPFTGSWHSSNYDNMVFSGSGLYISGFTFARTSIVGSGWECFSNTGNTYVVKTNSTITLSSGGTAFYAYTCFVFTSVNSYSYYYYQNTPIESLLKNERVIAYTTGTTVTSGDVCSDNPSAAEYNVMVQSGQEANAKTDIGEVMFANFHYKYNDGISDKCGTGPSDSMLTICTDRQTLTFDYTVCSDLMMYSSGGVLGSVATIESGTTYYTTVYNYDSTVDGVNTFRFTCIASAASGSQVSATINPKSCIANQSPTSRPSHGGIFTMVANSTCEITTTTTTTSTTTTTTTTTPTTTTTIPTTTTPTTTTNLTSTLSNIPALTATVDNVDVAAIVGGVIGGVLFIVIIVIVILLCIRHHKIKRRKQEVIDRRMRIWKIKSNEDDFYGDEVPLNETSMNLGCSQTIYPEPSLVKSPSVATKISQKKRKDSETDSRITQLGNELENPMGERSFQVETHRNKEKIPNMLTFPRKRTESMPWRSGRRAEKKGYSSERGYPSMSKFGSLTSRSYTTLKTSRSNVSSRFEDAHSKKGGYSKSELNLNRSLTATGNQFKSDTNIYAKANSLTEKSLARELTAIKEVPRTETPNYMKPIRSKTAMSINQERAKSRHSGSRYFDSKSRVSMTRNESRMTRRIDALSGITKLGHKPMTPRERVMSRAKSKLMKENTKTWKMSDKIMPNPKPADEKSFVESLRANHPPPPKKKKKPKKVVVKKVKTPYGVVHVDVSRNRAVSMMSLNQLAGLVQTKKQKPPTRSQVDVHRETTVVIGPKEEQGEGKETDAKQGARDFMESEYTWMASEKPKTEEPTQDTNDTQPDKGVTKTKRVGSEDSGFSDNHSPPSNSRDQSDELELINILPPKRPPKFFKNISDRAKTAKSRNPSWK</sequence>
<evidence type="ECO:0000256" key="4">
    <source>
        <dbReference type="ARBA" id="ARBA00023136"/>
    </source>
</evidence>
<gene>
    <name evidence="9" type="primary">LOC111122912</name>
</gene>
<dbReference type="GO" id="GO:0016020">
    <property type="term" value="C:membrane"/>
    <property type="evidence" value="ECO:0007669"/>
    <property type="project" value="UniProtKB-SubCell"/>
</dbReference>
<dbReference type="PANTHER" id="PTHR15549">
    <property type="entry name" value="PAIRED IMMUNOGLOBULIN-LIKE TYPE 2 RECEPTOR"/>
    <property type="match status" value="1"/>
</dbReference>
<feature type="region of interest" description="Disordered" evidence="5">
    <location>
        <begin position="498"/>
        <end position="519"/>
    </location>
</feature>
<dbReference type="KEGG" id="cvn:111122912"/>
<evidence type="ECO:0000313" key="8">
    <source>
        <dbReference type="Proteomes" id="UP000694844"/>
    </source>
</evidence>
<dbReference type="GeneID" id="111122912"/>
<dbReference type="InterPro" id="IPR055470">
    <property type="entry name" value="DUF7042"/>
</dbReference>
<evidence type="ECO:0000256" key="3">
    <source>
        <dbReference type="ARBA" id="ARBA00022989"/>
    </source>
</evidence>
<feature type="region of interest" description="Disordered" evidence="5">
    <location>
        <begin position="789"/>
        <end position="906"/>
    </location>
</feature>
<feature type="region of interest" description="Disordered" evidence="5">
    <location>
        <begin position="667"/>
        <end position="734"/>
    </location>
</feature>
<feature type="compositionally biased region" description="Basic residues" evidence="5">
    <location>
        <begin position="724"/>
        <end position="734"/>
    </location>
</feature>
<feature type="compositionally biased region" description="Basic and acidic residues" evidence="5">
    <location>
        <begin position="789"/>
        <end position="813"/>
    </location>
</feature>
<feature type="transmembrane region" description="Helical" evidence="6">
    <location>
        <begin position="357"/>
        <end position="382"/>
    </location>
</feature>
<feature type="region of interest" description="Disordered" evidence="5">
    <location>
        <begin position="628"/>
        <end position="654"/>
    </location>
</feature>
<keyword evidence="3 6" id="KW-1133">Transmembrane helix</keyword>